<evidence type="ECO:0000256" key="13">
    <source>
        <dbReference type="PIRNR" id="PIRNR004930"/>
    </source>
</evidence>
<dbReference type="InterPro" id="IPR050156">
    <property type="entry name" value="TC-AMP_synthase_SUA5"/>
</dbReference>
<feature type="binding site" evidence="14">
    <location>
        <position position="196"/>
    </location>
    <ligand>
        <name>ATP</name>
        <dbReference type="ChEBI" id="CHEBI:30616"/>
    </ligand>
</feature>
<feature type="binding site" evidence="14">
    <location>
        <position position="36"/>
    </location>
    <ligand>
        <name>L-threonine</name>
        <dbReference type="ChEBI" id="CHEBI:57926"/>
    </ligand>
</feature>
<dbReference type="InterPro" id="IPR006070">
    <property type="entry name" value="Sua5-like_dom"/>
</dbReference>
<keyword evidence="8 13" id="KW-0548">Nucleotidyltransferase</keyword>
<name>A0A8E6F0I5_9BACT</name>
<dbReference type="InterPro" id="IPR005145">
    <property type="entry name" value="Sua5_C"/>
</dbReference>
<dbReference type="GO" id="GO:0005524">
    <property type="term" value="F:ATP binding"/>
    <property type="evidence" value="ECO:0007669"/>
    <property type="project" value="UniProtKB-UniRule"/>
</dbReference>
<accession>A0A8E6F0I5</accession>
<dbReference type="PROSITE" id="PS51163">
    <property type="entry name" value="YRDC"/>
    <property type="match status" value="1"/>
</dbReference>
<keyword evidence="9 13" id="KW-0547">Nucleotide-binding</keyword>
<comment type="subcellular location">
    <subcellularLocation>
        <location evidence="1 13">Cytoplasm</location>
    </subcellularLocation>
</comment>
<dbReference type="EMBL" id="CP074694">
    <property type="protein sequence ID" value="QVL34838.1"/>
    <property type="molecule type" value="Genomic_DNA"/>
</dbReference>
<evidence type="ECO:0000256" key="5">
    <source>
        <dbReference type="ARBA" id="ARBA00022490"/>
    </source>
</evidence>
<dbReference type="GO" id="GO:0000049">
    <property type="term" value="F:tRNA binding"/>
    <property type="evidence" value="ECO:0007669"/>
    <property type="project" value="TreeGrafter"/>
</dbReference>
<evidence type="ECO:0000256" key="6">
    <source>
        <dbReference type="ARBA" id="ARBA00022679"/>
    </source>
</evidence>
<feature type="binding site" evidence="14">
    <location>
        <position position="122"/>
    </location>
    <ligand>
        <name>L-threonine</name>
        <dbReference type="ChEBI" id="CHEBI:57926"/>
    </ligand>
</feature>
<evidence type="ECO:0000313" key="17">
    <source>
        <dbReference type="Proteomes" id="UP000676194"/>
    </source>
</evidence>
<dbReference type="Pfam" id="PF03481">
    <property type="entry name" value="Sua5_C"/>
    <property type="match status" value="1"/>
</dbReference>
<evidence type="ECO:0000256" key="7">
    <source>
        <dbReference type="ARBA" id="ARBA00022694"/>
    </source>
</evidence>
<comment type="function">
    <text evidence="13">Required for the formation of a threonylcarbamoyl group on adenosine at position 37 (t(6)A37) in tRNAs that read codons beginning with adenine.</text>
</comment>
<proteinExistence type="inferred from homology"/>
<feature type="binding site" evidence="14">
    <location>
        <position position="236"/>
    </location>
    <ligand>
        <name>ATP</name>
        <dbReference type="ChEBI" id="CHEBI:30616"/>
    </ligand>
</feature>
<evidence type="ECO:0000256" key="14">
    <source>
        <dbReference type="PIRSR" id="PIRSR004930-1"/>
    </source>
</evidence>
<dbReference type="GO" id="GO:0003725">
    <property type="term" value="F:double-stranded RNA binding"/>
    <property type="evidence" value="ECO:0007669"/>
    <property type="project" value="UniProtKB-UniRule"/>
</dbReference>
<gene>
    <name evidence="16" type="ORF">KIH39_03900</name>
</gene>
<evidence type="ECO:0000313" key="16">
    <source>
        <dbReference type="EMBL" id="QVL34838.1"/>
    </source>
</evidence>
<feature type="binding site" evidence="14">
    <location>
        <position position="68"/>
    </location>
    <ligand>
        <name>L-threonine</name>
        <dbReference type="ChEBI" id="CHEBI:57926"/>
    </ligand>
</feature>
<comment type="similarity">
    <text evidence="2 13">Belongs to the SUA5 family.</text>
</comment>
<dbReference type="PANTHER" id="PTHR17490">
    <property type="entry name" value="SUA5"/>
    <property type="match status" value="1"/>
</dbReference>
<keyword evidence="6 13" id="KW-0808">Transferase</keyword>
<keyword evidence="5 13" id="KW-0963">Cytoplasm</keyword>
<feature type="binding site" evidence="14">
    <location>
        <position position="152"/>
    </location>
    <ligand>
        <name>ATP</name>
        <dbReference type="ChEBI" id="CHEBI:30616"/>
    </ligand>
</feature>
<reference evidence="16" key="1">
    <citation type="submission" date="2021-05" db="EMBL/GenBank/DDBJ databases">
        <title>Complete genome sequence of the cellulolytic planctomycete Telmatocola sphagniphila SP2T and characterization of the first cellulase from planctomycetes.</title>
        <authorList>
            <person name="Rakitin A.L."/>
            <person name="Beletsky A.V."/>
            <person name="Naumoff D.G."/>
            <person name="Kulichevskaya I.S."/>
            <person name="Mardanov A.V."/>
            <person name="Ravin N.V."/>
            <person name="Dedysh S.N."/>
        </authorList>
    </citation>
    <scope>NUCLEOTIDE SEQUENCE</scope>
    <source>
        <strain evidence="16">SP2T</strain>
    </source>
</reference>
<evidence type="ECO:0000256" key="11">
    <source>
        <dbReference type="ARBA" id="ARBA00029774"/>
    </source>
</evidence>
<feature type="domain" description="YrdC-like" evidence="15">
    <location>
        <begin position="14"/>
        <end position="200"/>
    </location>
</feature>
<dbReference type="KEGG" id="tsph:KIH39_03900"/>
<dbReference type="Pfam" id="PF01300">
    <property type="entry name" value="Sua5_yciO_yrdC"/>
    <property type="match status" value="1"/>
</dbReference>
<dbReference type="FunFam" id="3.90.870.10:FF:000009">
    <property type="entry name" value="Threonylcarbamoyl-AMP synthase, putative"/>
    <property type="match status" value="1"/>
</dbReference>
<comment type="catalytic activity">
    <reaction evidence="12 13">
        <text>L-threonine + hydrogencarbonate + ATP = L-threonylcarbamoyladenylate + diphosphate + H2O</text>
        <dbReference type="Rhea" id="RHEA:36407"/>
        <dbReference type="ChEBI" id="CHEBI:15377"/>
        <dbReference type="ChEBI" id="CHEBI:17544"/>
        <dbReference type="ChEBI" id="CHEBI:30616"/>
        <dbReference type="ChEBI" id="CHEBI:33019"/>
        <dbReference type="ChEBI" id="CHEBI:57926"/>
        <dbReference type="ChEBI" id="CHEBI:73682"/>
        <dbReference type="EC" id="2.7.7.87"/>
    </reaction>
</comment>
<dbReference type="InterPro" id="IPR038385">
    <property type="entry name" value="Sua5/YwlC_C"/>
</dbReference>
<evidence type="ECO:0000256" key="3">
    <source>
        <dbReference type="ARBA" id="ARBA00012584"/>
    </source>
</evidence>
<feature type="binding site" evidence="14">
    <location>
        <position position="118"/>
    </location>
    <ligand>
        <name>ATP</name>
        <dbReference type="ChEBI" id="CHEBI:30616"/>
    </ligand>
</feature>
<dbReference type="GO" id="GO:0005737">
    <property type="term" value="C:cytoplasm"/>
    <property type="evidence" value="ECO:0007669"/>
    <property type="project" value="UniProtKB-SubCell"/>
</dbReference>
<dbReference type="NCBIfam" id="TIGR00057">
    <property type="entry name" value="L-threonylcarbamoyladenylate synthase"/>
    <property type="match status" value="1"/>
</dbReference>
<dbReference type="Gene3D" id="3.40.50.11030">
    <property type="entry name" value="Threonylcarbamoyl-AMP synthase, C-terminal domain"/>
    <property type="match status" value="1"/>
</dbReference>
<dbReference type="Proteomes" id="UP000676194">
    <property type="component" value="Chromosome"/>
</dbReference>
<keyword evidence="10 13" id="KW-0067">ATP-binding</keyword>
<evidence type="ECO:0000256" key="2">
    <source>
        <dbReference type="ARBA" id="ARBA00007663"/>
    </source>
</evidence>
<evidence type="ECO:0000256" key="1">
    <source>
        <dbReference type="ARBA" id="ARBA00004496"/>
    </source>
</evidence>
<feature type="binding site" evidence="14">
    <location>
        <position position="59"/>
    </location>
    <ligand>
        <name>ATP</name>
        <dbReference type="ChEBI" id="CHEBI:30616"/>
    </ligand>
</feature>
<sequence>MGKLLSIQPAYPEQEIIALAASLLKRALLVAFPTETVYGLGANALDPQAVQRIYTAKGRPSTNPLILHINSTAQAKLLASDWPEEADLLAKKFWPGPLTIVLPKSPIVPDLATGGGSTVAIRMPNHPVARALIEASGVPLAAPSANRSLGVSPTRAEHVLQSLGDRVELILDGGPTQRGIESTVVDLTEKPVRILRFGPVTPEDLRNCLKQEVVWGANVADGQIPQPAPGMSARHYSPKTPLSVFESSEEWLRHVTIARPASRRITLFISWPKEQLAPYSEIQCMPSDPAAYAEILYQTLHELDQNQFEEILIELPPKEEEWLAVRDRLTRAAAK</sequence>
<evidence type="ECO:0000256" key="8">
    <source>
        <dbReference type="ARBA" id="ARBA00022695"/>
    </source>
</evidence>
<organism evidence="16 17">
    <name type="scientific">Telmatocola sphagniphila</name>
    <dbReference type="NCBI Taxonomy" id="1123043"/>
    <lineage>
        <taxon>Bacteria</taxon>
        <taxon>Pseudomonadati</taxon>
        <taxon>Planctomycetota</taxon>
        <taxon>Planctomycetia</taxon>
        <taxon>Gemmatales</taxon>
        <taxon>Gemmataceae</taxon>
    </lineage>
</organism>
<feature type="binding site" evidence="14">
    <location>
        <position position="182"/>
    </location>
    <ligand>
        <name>L-threonine</name>
        <dbReference type="ChEBI" id="CHEBI:57926"/>
    </ligand>
</feature>
<dbReference type="EC" id="2.7.7.87" evidence="3 13"/>
<dbReference type="InterPro" id="IPR017945">
    <property type="entry name" value="DHBP_synth_RibB-like_a/b_dom"/>
</dbReference>
<dbReference type="GO" id="GO:0008033">
    <property type="term" value="P:tRNA processing"/>
    <property type="evidence" value="ECO:0007669"/>
    <property type="project" value="UniProtKB-KW"/>
</dbReference>
<dbReference type="PIRSF" id="PIRSF004930">
    <property type="entry name" value="Tln_factor_SUA5"/>
    <property type="match status" value="1"/>
</dbReference>
<protein>
    <recommendedName>
        <fullName evidence="4 13">Threonylcarbamoyl-AMP synthase</fullName>
        <shortName evidence="13">TC-AMP synthase</shortName>
        <ecNumber evidence="3 13">2.7.7.87</ecNumber>
    </recommendedName>
    <alternativeName>
        <fullName evidence="11 13">L-threonylcarbamoyladenylate synthase</fullName>
    </alternativeName>
</protein>
<evidence type="ECO:0000256" key="12">
    <source>
        <dbReference type="ARBA" id="ARBA00048366"/>
    </source>
</evidence>
<evidence type="ECO:0000256" key="10">
    <source>
        <dbReference type="ARBA" id="ARBA00022840"/>
    </source>
</evidence>
<evidence type="ECO:0000256" key="9">
    <source>
        <dbReference type="ARBA" id="ARBA00022741"/>
    </source>
</evidence>
<keyword evidence="17" id="KW-1185">Reference proteome</keyword>
<dbReference type="PANTHER" id="PTHR17490:SF16">
    <property type="entry name" value="THREONYLCARBAMOYL-AMP SYNTHASE"/>
    <property type="match status" value="1"/>
</dbReference>
<dbReference type="InterPro" id="IPR010923">
    <property type="entry name" value="T(6)A37_SUA5"/>
</dbReference>
<evidence type="ECO:0000259" key="15">
    <source>
        <dbReference type="PROSITE" id="PS51163"/>
    </source>
</evidence>
<evidence type="ECO:0000256" key="4">
    <source>
        <dbReference type="ARBA" id="ARBA00015492"/>
    </source>
</evidence>
<feature type="binding site" evidence="14">
    <location>
        <position position="63"/>
    </location>
    <ligand>
        <name>ATP</name>
        <dbReference type="ChEBI" id="CHEBI:30616"/>
    </ligand>
</feature>
<dbReference type="GO" id="GO:0061710">
    <property type="term" value="F:L-threonylcarbamoyladenylate synthase"/>
    <property type="evidence" value="ECO:0007669"/>
    <property type="project" value="UniProtKB-EC"/>
</dbReference>
<keyword evidence="7 13" id="KW-0819">tRNA processing</keyword>
<dbReference type="Gene3D" id="3.90.870.10">
    <property type="entry name" value="DHBP synthase"/>
    <property type="match status" value="1"/>
</dbReference>
<dbReference type="GO" id="GO:0006450">
    <property type="term" value="P:regulation of translational fidelity"/>
    <property type="evidence" value="ECO:0007669"/>
    <property type="project" value="TreeGrafter"/>
</dbReference>
<feature type="binding site" evidence="14">
    <location>
        <position position="142"/>
    </location>
    <ligand>
        <name>L-threonine</name>
        <dbReference type="ChEBI" id="CHEBI:57926"/>
    </ligand>
</feature>
<dbReference type="SUPFAM" id="SSF55821">
    <property type="entry name" value="YrdC/RibB"/>
    <property type="match status" value="1"/>
</dbReference>
<dbReference type="AlphaFoldDB" id="A0A8E6F0I5"/>
<feature type="binding site" evidence="14">
    <location>
        <position position="144"/>
    </location>
    <ligand>
        <name>ATP</name>
        <dbReference type="ChEBI" id="CHEBI:30616"/>
    </ligand>
</feature>